<evidence type="ECO:0000313" key="4">
    <source>
        <dbReference type="Proteomes" id="UP001295684"/>
    </source>
</evidence>
<evidence type="ECO:0000313" key="3">
    <source>
        <dbReference type="EMBL" id="CAI2367266.1"/>
    </source>
</evidence>
<feature type="compositionally biased region" description="Polar residues" evidence="1">
    <location>
        <begin position="1409"/>
        <end position="1431"/>
    </location>
</feature>
<comment type="caution">
    <text evidence="3">The sequence shown here is derived from an EMBL/GenBank/DDBJ whole genome shotgun (WGS) entry which is preliminary data.</text>
</comment>
<dbReference type="InterPro" id="IPR006626">
    <property type="entry name" value="PbH1"/>
</dbReference>
<keyword evidence="2" id="KW-0472">Membrane</keyword>
<keyword evidence="2" id="KW-0812">Transmembrane</keyword>
<feature type="transmembrane region" description="Helical" evidence="2">
    <location>
        <begin position="1085"/>
        <end position="1109"/>
    </location>
</feature>
<keyword evidence="4" id="KW-1185">Reference proteome</keyword>
<organism evidence="3 4">
    <name type="scientific">Euplotes crassus</name>
    <dbReference type="NCBI Taxonomy" id="5936"/>
    <lineage>
        <taxon>Eukaryota</taxon>
        <taxon>Sar</taxon>
        <taxon>Alveolata</taxon>
        <taxon>Ciliophora</taxon>
        <taxon>Intramacronucleata</taxon>
        <taxon>Spirotrichea</taxon>
        <taxon>Hypotrichia</taxon>
        <taxon>Euplotida</taxon>
        <taxon>Euplotidae</taxon>
        <taxon>Moneuplotes</taxon>
    </lineage>
</organism>
<dbReference type="EMBL" id="CAMPGE010008363">
    <property type="protein sequence ID" value="CAI2367266.1"/>
    <property type="molecule type" value="Genomic_DNA"/>
</dbReference>
<feature type="transmembrane region" description="Helical" evidence="2">
    <location>
        <begin position="1121"/>
        <end position="1142"/>
    </location>
</feature>
<feature type="transmembrane region" description="Helical" evidence="2">
    <location>
        <begin position="1176"/>
        <end position="1201"/>
    </location>
</feature>
<dbReference type="PANTHER" id="PTHR11319:SF35">
    <property type="entry name" value="OUTER MEMBRANE PROTEIN PMPC-RELATED"/>
    <property type="match status" value="1"/>
</dbReference>
<dbReference type="SUPFAM" id="SSF51126">
    <property type="entry name" value="Pectin lyase-like"/>
    <property type="match status" value="2"/>
</dbReference>
<feature type="transmembrane region" description="Helical" evidence="2">
    <location>
        <begin position="1316"/>
        <end position="1342"/>
    </location>
</feature>
<gene>
    <name evidence="3" type="ORF">ECRASSUSDP1_LOCUS8546</name>
</gene>
<dbReference type="InterPro" id="IPR011050">
    <property type="entry name" value="Pectin_lyase_fold/virulence"/>
</dbReference>
<evidence type="ECO:0000256" key="1">
    <source>
        <dbReference type="SAM" id="MobiDB-lite"/>
    </source>
</evidence>
<sequence length="1449" mass="164658">MEISESGDINASNLTIVDGIMVFSKTLLEMSNTYGITTLSKLNITSFKAFRDCSYIKLLQSNQTFLNNMVFTHLYPEPAEDESCVIMDLRKISSVISNNITINSMICTDSVVKTLLMSNPSQRKDIDQYIFINGLILQNIINKRREGMIDLYDINSKGIFKVVFDGFIMRRIIVGITSTEIPYDEEGNILYDDIPIDPAIYSRILEFHHQTEEPIEMRNSLWEECKNFMIETLPHDSSLPIKTKVAFHNITVRNMDFTTVDFIVVLGVSDIVMTNSRFYNNANIWRGIFVFVLVKNSHTYISDSEFYNNTTPSAALFSINTGASLTCIRCNMTNNFGIGSGVIETSQGGNFVFIDSHFENNFGYITSVGIVDQSDNSSLVSNCTLKNNFVVSKEQVLNEVLNYDYIPQSFKDFILAFPHLLEQRRKRTLFSIERGLFEITGDTKIEQTEGILFSVGSTININNCTISNIVTQWYFFDVIESDVLLDRVKMKTVKKEIVDYSSIFRSISSNITIQKCQFEDIHIPVMYGSVSRIVLSDMSVFSSFLLKQNMLWLWSCPSIRIKQISVTTTQVSVPLYIIKKSRIEAIEDTYIIDIGCSPFLVQRSVLELVRNVTIINALRGIKIYESIAPNITSSSFSSSGFTGQLYGGSIIIRRSNVTIENCVFVGNQAQTGGAISITCVIGEKCFNYISNTSFIGNIAYVQGGGINYNTYPPILSNVSFDSNIAPYGADIGSYALDIIFEKTNSTFMSIDNVGSGIPLAQNITVKVIDHEGQVMNQLNDGVIIMSYANTPGQTSSSKGILGIDRAAILNGTAVFTDIALLAPPGSQKVRFHVESNNVKNKKAIYNISSENIYEYTSSLVVNFRYCIPGEMQENEKCTECSALTYSLKSNSTTCHNCMDNAQCLGKKAISVDKGYWRKSETTSAVVDCPRKESCEGGYHPENEYPVKCQEGYTGPLCIECVATEEIKFQPRTNFQCGKCPNKLMNAIRVIGLQILVLAFLGFIIVVNFKKKTENQLSILMRIFTNYVQLISASISFNIDFPKSFNDLFSLSDRLSSAEYSFFSFDCFIEDYEVKLFAPSNALFKMMLYLILPLFVFLLVSIGISAWRLFMKMLKPENQYDMKRLFTISFICIMFLFHPTLIFQSLKVFQCIKIDDGESRMIMYIDAQCYSGEHLKWIFIGGLPIILIWVVGMPLSIFVILYKNRHNLEKEIIQKYFLIVYQGLKSERFYWEIFNTFRKFMVLAFNVFLSTADPNYRVLCAIICLIIMMKVQERLKPYKNPENNRIEIIGIIAGLITLYCGIVFITKEKSLSSVKMASLLLLVGINCYFLLYWGYLVCLYLNYKNKYFVGFLKFYHAILCKNPKKLQAFKIESSNNSKVVKKLVKYKKKKLNKRRLFRRRNRNYKKHPQASRQKPNSKTSQKLPLSNMSTPISALKPSNLDSFKPKQESN</sequence>
<feature type="transmembrane region" description="Helical" evidence="2">
    <location>
        <begin position="986"/>
        <end position="1006"/>
    </location>
</feature>
<dbReference type="SMART" id="SM00710">
    <property type="entry name" value="PbH1"/>
    <property type="match status" value="5"/>
</dbReference>
<feature type="transmembrane region" description="Helical" evidence="2">
    <location>
        <begin position="1283"/>
        <end position="1304"/>
    </location>
</feature>
<name>A0AAD1UDL8_EUPCR</name>
<reference evidence="3" key="1">
    <citation type="submission" date="2023-07" db="EMBL/GenBank/DDBJ databases">
        <authorList>
            <consortium name="AG Swart"/>
            <person name="Singh M."/>
            <person name="Singh A."/>
            <person name="Seah K."/>
            <person name="Emmerich C."/>
        </authorList>
    </citation>
    <scope>NUCLEOTIDE SEQUENCE</scope>
    <source>
        <strain evidence="3">DP1</strain>
    </source>
</reference>
<feature type="region of interest" description="Disordered" evidence="1">
    <location>
        <begin position="1396"/>
        <end position="1449"/>
    </location>
</feature>
<dbReference type="PANTHER" id="PTHR11319">
    <property type="entry name" value="G PROTEIN-COUPLED RECEPTOR-RELATED"/>
    <property type="match status" value="1"/>
</dbReference>
<evidence type="ECO:0000256" key="2">
    <source>
        <dbReference type="SAM" id="Phobius"/>
    </source>
</evidence>
<proteinExistence type="predicted"/>
<accession>A0AAD1UDL8</accession>
<feature type="transmembrane region" description="Helical" evidence="2">
    <location>
        <begin position="1018"/>
        <end position="1038"/>
    </location>
</feature>
<keyword evidence="2" id="KW-1133">Transmembrane helix</keyword>
<dbReference type="Proteomes" id="UP001295684">
    <property type="component" value="Unassembled WGS sequence"/>
</dbReference>
<feature type="compositionally biased region" description="Basic residues" evidence="1">
    <location>
        <begin position="1396"/>
        <end position="1408"/>
    </location>
</feature>
<protein>
    <submittedName>
        <fullName evidence="3">Uncharacterized protein</fullName>
    </submittedName>
</protein>